<keyword evidence="6" id="KW-0325">Glycoprotein</keyword>
<feature type="transmembrane region" description="Helical" evidence="15">
    <location>
        <begin position="269"/>
        <end position="288"/>
    </location>
</feature>
<evidence type="ECO:0000256" key="4">
    <source>
        <dbReference type="ARBA" id="ARBA00010031"/>
    </source>
</evidence>
<reference evidence="18" key="2">
    <citation type="submission" date="2023-05" db="EMBL/GenBank/DDBJ databases">
        <authorList>
            <consortium name="Lawrence Berkeley National Laboratory"/>
            <person name="Steindorff A."/>
            <person name="Hensen N."/>
            <person name="Bonometti L."/>
            <person name="Westerberg I."/>
            <person name="Brannstrom I.O."/>
            <person name="Guillou S."/>
            <person name="Cros-Aarteil S."/>
            <person name="Calhoun S."/>
            <person name="Haridas S."/>
            <person name="Kuo A."/>
            <person name="Mondo S."/>
            <person name="Pangilinan J."/>
            <person name="Riley R."/>
            <person name="Labutti K."/>
            <person name="Andreopoulos B."/>
            <person name="Lipzen A."/>
            <person name="Chen C."/>
            <person name="Yanf M."/>
            <person name="Daum C."/>
            <person name="Ng V."/>
            <person name="Clum A."/>
            <person name="Ohm R."/>
            <person name="Martin F."/>
            <person name="Silar P."/>
            <person name="Natvig D."/>
            <person name="Lalanne C."/>
            <person name="Gautier V."/>
            <person name="Ament-Velasquez S.L."/>
            <person name="Kruys A."/>
            <person name="Hutchinson M.I."/>
            <person name="Powell A.J."/>
            <person name="Barry K."/>
            <person name="Miller A.N."/>
            <person name="Grigoriev I.V."/>
            <person name="Debuchy R."/>
            <person name="Gladieux P."/>
            <person name="Thoren M.H."/>
            <person name="Johannesson H."/>
        </authorList>
    </citation>
    <scope>NUCLEOTIDE SEQUENCE</scope>
    <source>
        <strain evidence="18">CBS 103.79</strain>
    </source>
</reference>
<comment type="subcellular location">
    <subcellularLocation>
        <location evidence="2">Membrane</location>
        <topology evidence="2">Lipid-anchor</topology>
        <topology evidence="2">GPI-anchor</topology>
    </subcellularLocation>
    <subcellularLocation>
        <location evidence="1">Membrane</location>
        <topology evidence="1">Multi-pass membrane protein</topology>
    </subcellularLocation>
    <subcellularLocation>
        <location evidence="3">Secreted</location>
    </subcellularLocation>
</comment>
<dbReference type="PANTHER" id="PTHR33048:SF143">
    <property type="entry name" value="EXTRACELLULAR MEMBRANE PROTEIN CFEM DOMAIN-CONTAINING PROTEIN-RELATED"/>
    <property type="match status" value="1"/>
</dbReference>
<feature type="transmembrane region" description="Helical" evidence="15">
    <location>
        <begin position="238"/>
        <end position="257"/>
    </location>
</feature>
<evidence type="ECO:0000256" key="5">
    <source>
        <dbReference type="ARBA" id="ARBA00022525"/>
    </source>
</evidence>
<evidence type="ECO:0000256" key="1">
    <source>
        <dbReference type="ARBA" id="ARBA00004141"/>
    </source>
</evidence>
<evidence type="ECO:0000256" key="14">
    <source>
        <dbReference type="SAM" id="MobiDB-lite"/>
    </source>
</evidence>
<feature type="transmembrane region" description="Helical" evidence="15">
    <location>
        <begin position="79"/>
        <end position="99"/>
    </location>
</feature>
<evidence type="ECO:0000256" key="15">
    <source>
        <dbReference type="SAM" id="Phobius"/>
    </source>
</evidence>
<proteinExistence type="inferred from homology"/>
<feature type="transmembrane region" description="Helical" evidence="15">
    <location>
        <begin position="192"/>
        <end position="213"/>
    </location>
</feature>
<keyword evidence="9 15" id="KW-1133">Transmembrane helix</keyword>
<dbReference type="Pfam" id="PF05730">
    <property type="entry name" value="CFEM"/>
    <property type="match status" value="1"/>
</dbReference>
<evidence type="ECO:0000259" key="17">
    <source>
        <dbReference type="Pfam" id="PF20684"/>
    </source>
</evidence>
<dbReference type="PANTHER" id="PTHR33048">
    <property type="entry name" value="PTH11-LIKE INTEGRAL MEMBRANE PROTEIN (AFU_ORTHOLOGUE AFUA_5G11245)"/>
    <property type="match status" value="1"/>
</dbReference>
<keyword evidence="6" id="KW-0336">GPI-anchor</keyword>
<sequence length="441" mass="47921">MLLEDVDADARHQRGCLSTAMAKSTCTPANATCLCTDKTFNELATECIHSSCSVRETLTAKKITSLMCGITPTRDESLIPLYSAFIGLAVVAVILRLAARVLTQAYFWWDDLANLFGFIGCAVFTGVTIYSIEHGQSTDIWFVPFDDITLVLGIFFGQMMLYTLTHFFVRASIIFFYMRIFSPRADTKIGRVLLFTMIFNVVYNVSFLIAVALQCSPVSHFWTQWEGLGDGRCGNSTVLVWVSAATGVVFDLWLMALPFPQLFALNLSWRKKVMGGTMFFVGAAVIIIDLVRFKTVGTFGHSTNPTAAIAQLCLWSGIELDVGVICPCLPSFRLLLRHLMPNLMGSSARRDGDPISMSASGLGGTAGGSAMRKSVGGGMELRSGNHGRIVVENTVAIKYGSANESVDDVDGRSCASVAELVEHRGSSEAEGGKGDGRKRSR</sequence>
<evidence type="ECO:0000256" key="10">
    <source>
        <dbReference type="ARBA" id="ARBA00023136"/>
    </source>
</evidence>
<protein>
    <recommendedName>
        <fullName evidence="20">Extracellular membrane protein CFEM domain-containing protein</fullName>
    </recommendedName>
</protein>
<evidence type="ECO:0000256" key="12">
    <source>
        <dbReference type="ARBA" id="ARBA00023288"/>
    </source>
</evidence>
<comment type="caution">
    <text evidence="18">The sequence shown here is derived from an EMBL/GenBank/DDBJ whole genome shotgun (WGS) entry which is preliminary data.</text>
</comment>
<name>A0AAN6MKX9_9PEZI</name>
<gene>
    <name evidence="18" type="ORF">C8A05DRAFT_15726</name>
</gene>
<evidence type="ECO:0000256" key="13">
    <source>
        <dbReference type="ARBA" id="ARBA00038359"/>
    </source>
</evidence>
<reference evidence="18" key="1">
    <citation type="journal article" date="2023" name="Mol. Phylogenet. Evol.">
        <title>Genome-scale phylogeny and comparative genomics of the fungal order Sordariales.</title>
        <authorList>
            <person name="Hensen N."/>
            <person name="Bonometti L."/>
            <person name="Westerberg I."/>
            <person name="Brannstrom I.O."/>
            <person name="Guillou S."/>
            <person name="Cros-Aarteil S."/>
            <person name="Calhoun S."/>
            <person name="Haridas S."/>
            <person name="Kuo A."/>
            <person name="Mondo S."/>
            <person name="Pangilinan J."/>
            <person name="Riley R."/>
            <person name="LaButti K."/>
            <person name="Andreopoulos B."/>
            <person name="Lipzen A."/>
            <person name="Chen C."/>
            <person name="Yan M."/>
            <person name="Daum C."/>
            <person name="Ng V."/>
            <person name="Clum A."/>
            <person name="Steindorff A."/>
            <person name="Ohm R.A."/>
            <person name="Martin F."/>
            <person name="Silar P."/>
            <person name="Natvig D.O."/>
            <person name="Lalanne C."/>
            <person name="Gautier V."/>
            <person name="Ament-Velasquez S.L."/>
            <person name="Kruys A."/>
            <person name="Hutchinson M.I."/>
            <person name="Powell A.J."/>
            <person name="Barry K."/>
            <person name="Miller A.N."/>
            <person name="Grigoriev I.V."/>
            <person name="Debuchy R."/>
            <person name="Gladieux P."/>
            <person name="Hiltunen Thoren M."/>
            <person name="Johannesson H."/>
        </authorList>
    </citation>
    <scope>NUCLEOTIDE SEQUENCE</scope>
    <source>
        <strain evidence="18">CBS 103.79</strain>
    </source>
</reference>
<organism evidence="18 19">
    <name type="scientific">Staphylotrichum tortipilum</name>
    <dbReference type="NCBI Taxonomy" id="2831512"/>
    <lineage>
        <taxon>Eukaryota</taxon>
        <taxon>Fungi</taxon>
        <taxon>Dikarya</taxon>
        <taxon>Ascomycota</taxon>
        <taxon>Pezizomycotina</taxon>
        <taxon>Sordariomycetes</taxon>
        <taxon>Sordariomycetidae</taxon>
        <taxon>Sordariales</taxon>
        <taxon>Chaetomiaceae</taxon>
        <taxon>Staphylotrichum</taxon>
    </lineage>
</organism>
<feature type="transmembrane region" description="Helical" evidence="15">
    <location>
        <begin position="111"/>
        <end position="132"/>
    </location>
</feature>
<keyword evidence="19" id="KW-1185">Reference proteome</keyword>
<feature type="region of interest" description="Disordered" evidence="14">
    <location>
        <begin position="420"/>
        <end position="441"/>
    </location>
</feature>
<evidence type="ECO:0000313" key="18">
    <source>
        <dbReference type="EMBL" id="KAK3902174.1"/>
    </source>
</evidence>
<evidence type="ECO:0000256" key="3">
    <source>
        <dbReference type="ARBA" id="ARBA00004613"/>
    </source>
</evidence>
<dbReference type="InterPro" id="IPR049326">
    <property type="entry name" value="Rhodopsin_dom_fungi"/>
</dbReference>
<comment type="similarity">
    <text evidence="13">Belongs to the SAT4 family.</text>
</comment>
<keyword evidence="11" id="KW-1015">Disulfide bond</keyword>
<dbReference type="EMBL" id="MU855528">
    <property type="protein sequence ID" value="KAK3902174.1"/>
    <property type="molecule type" value="Genomic_DNA"/>
</dbReference>
<feature type="domain" description="CFEM" evidence="16">
    <location>
        <begin position="15"/>
        <end position="68"/>
    </location>
</feature>
<keyword evidence="7 15" id="KW-0812">Transmembrane</keyword>
<evidence type="ECO:0000256" key="8">
    <source>
        <dbReference type="ARBA" id="ARBA00022729"/>
    </source>
</evidence>
<keyword evidence="12" id="KW-0449">Lipoprotein</keyword>
<evidence type="ECO:0008006" key="20">
    <source>
        <dbReference type="Google" id="ProtNLM"/>
    </source>
</evidence>
<dbReference type="GO" id="GO:0098552">
    <property type="term" value="C:side of membrane"/>
    <property type="evidence" value="ECO:0007669"/>
    <property type="project" value="UniProtKB-KW"/>
</dbReference>
<evidence type="ECO:0000313" key="19">
    <source>
        <dbReference type="Proteomes" id="UP001303889"/>
    </source>
</evidence>
<feature type="region of interest" description="Disordered" evidence="14">
    <location>
        <begin position="350"/>
        <end position="380"/>
    </location>
</feature>
<keyword evidence="10 15" id="KW-0472">Membrane</keyword>
<dbReference type="GO" id="GO:0005576">
    <property type="term" value="C:extracellular region"/>
    <property type="evidence" value="ECO:0007669"/>
    <property type="project" value="UniProtKB-SubCell"/>
</dbReference>
<feature type="transmembrane region" description="Helical" evidence="15">
    <location>
        <begin position="152"/>
        <end position="180"/>
    </location>
</feature>
<dbReference type="Proteomes" id="UP001303889">
    <property type="component" value="Unassembled WGS sequence"/>
</dbReference>
<evidence type="ECO:0000259" key="16">
    <source>
        <dbReference type="Pfam" id="PF05730"/>
    </source>
</evidence>
<evidence type="ECO:0000256" key="6">
    <source>
        <dbReference type="ARBA" id="ARBA00022622"/>
    </source>
</evidence>
<dbReference type="AlphaFoldDB" id="A0AAN6MKX9"/>
<feature type="domain" description="Rhodopsin" evidence="17">
    <location>
        <begin position="95"/>
        <end position="337"/>
    </location>
</feature>
<evidence type="ECO:0000256" key="2">
    <source>
        <dbReference type="ARBA" id="ARBA00004589"/>
    </source>
</evidence>
<keyword evidence="5" id="KW-0964">Secreted</keyword>
<dbReference type="InterPro" id="IPR052337">
    <property type="entry name" value="SAT4-like"/>
</dbReference>
<keyword evidence="8" id="KW-0732">Signal</keyword>
<accession>A0AAN6MKX9</accession>
<dbReference type="InterPro" id="IPR008427">
    <property type="entry name" value="Extracellular_membr_CFEM_dom"/>
</dbReference>
<evidence type="ECO:0000256" key="9">
    <source>
        <dbReference type="ARBA" id="ARBA00022989"/>
    </source>
</evidence>
<comment type="similarity">
    <text evidence="4">Belongs to the RBT5 family.</text>
</comment>
<dbReference type="Pfam" id="PF20684">
    <property type="entry name" value="Fung_rhodopsin"/>
    <property type="match status" value="1"/>
</dbReference>
<evidence type="ECO:0000256" key="7">
    <source>
        <dbReference type="ARBA" id="ARBA00022692"/>
    </source>
</evidence>
<evidence type="ECO:0000256" key="11">
    <source>
        <dbReference type="ARBA" id="ARBA00023157"/>
    </source>
</evidence>